<dbReference type="InterPro" id="IPR027417">
    <property type="entry name" value="P-loop_NTPase"/>
</dbReference>
<dbReference type="InterPro" id="IPR003439">
    <property type="entry name" value="ABC_transporter-like_ATP-bd"/>
</dbReference>
<keyword evidence="7" id="KW-0472">Membrane</keyword>
<evidence type="ECO:0000313" key="9">
    <source>
        <dbReference type="EMBL" id="ERK02578.1"/>
    </source>
</evidence>
<evidence type="ECO:0000256" key="1">
    <source>
        <dbReference type="ARBA" id="ARBA00022448"/>
    </source>
</evidence>
<name>A0ABN0P4J4_TRESO</name>
<dbReference type="PROSITE" id="PS50893">
    <property type="entry name" value="ABC_TRANSPORTER_2"/>
    <property type="match status" value="1"/>
</dbReference>
<evidence type="ECO:0000256" key="4">
    <source>
        <dbReference type="ARBA" id="ARBA00022741"/>
    </source>
</evidence>
<keyword evidence="10" id="KW-1185">Reference proteome</keyword>
<keyword evidence="4" id="KW-0547">Nucleotide-binding</keyword>
<evidence type="ECO:0000259" key="8">
    <source>
        <dbReference type="PROSITE" id="PS50893"/>
    </source>
</evidence>
<dbReference type="EMBL" id="AVQI01000050">
    <property type="protein sequence ID" value="ERK02578.1"/>
    <property type="molecule type" value="Genomic_DNA"/>
</dbReference>
<dbReference type="CDD" id="cd03216">
    <property type="entry name" value="ABC_Carb_Monos_I"/>
    <property type="match status" value="1"/>
</dbReference>
<proteinExistence type="predicted"/>
<dbReference type="InterPro" id="IPR050107">
    <property type="entry name" value="ABC_carbohydrate_import_ATPase"/>
</dbReference>
<dbReference type="SMART" id="SM00382">
    <property type="entry name" value="AAA"/>
    <property type="match status" value="1"/>
</dbReference>
<dbReference type="RefSeq" id="WP_021495608.1">
    <property type="nucleotide sequence ID" value="NZ_AVQI01000050.1"/>
</dbReference>
<evidence type="ECO:0000256" key="5">
    <source>
        <dbReference type="ARBA" id="ARBA00022840"/>
    </source>
</evidence>
<accession>A0ABN0P4J4</accession>
<dbReference type="Proteomes" id="UP000016646">
    <property type="component" value="Unassembled WGS sequence"/>
</dbReference>
<keyword evidence="3" id="KW-0762">Sugar transport</keyword>
<evidence type="ECO:0000256" key="3">
    <source>
        <dbReference type="ARBA" id="ARBA00022597"/>
    </source>
</evidence>
<sequence>MSDYIVKMENICKTFPGVKALDNVSLYLKKGRVMALLGENGAGKSTLMKVLGGIHKYDSGTITLFGEQVKDLTPNSAKEKGIAIIHQELNLCHHLTVAENIFLGRETFKRKFIIDNAAMNKAAKTILTKLGCDIDVNTLVGELPISKQQMVEIAKALSLNAKVLIMDEPTSALTDREIKELFAIINQLKKEGCAIAYISHRLEELKYITDDITIMRDGKLITAGPFADFDIETIITNMVGRTIKEKYPRINAPVGNTILRVENLCSNTMLHEVSFDVKEGEIVGIAGLMGAGRTEMARTLFGMDPPTG</sequence>
<keyword evidence="6" id="KW-1278">Translocase</keyword>
<keyword evidence="5 9" id="KW-0067">ATP-binding</keyword>
<keyword evidence="2" id="KW-1003">Cell membrane</keyword>
<dbReference type="SUPFAM" id="SSF52540">
    <property type="entry name" value="P-loop containing nucleoside triphosphate hydrolases"/>
    <property type="match status" value="2"/>
</dbReference>
<dbReference type="GO" id="GO:0005524">
    <property type="term" value="F:ATP binding"/>
    <property type="evidence" value="ECO:0007669"/>
    <property type="project" value="UniProtKB-KW"/>
</dbReference>
<organism evidence="9 10">
    <name type="scientific">Treponema socranskii subsp. socranskii VPI DR56BR1116 = ATCC 35536</name>
    <dbReference type="NCBI Taxonomy" id="1125725"/>
    <lineage>
        <taxon>Bacteria</taxon>
        <taxon>Pseudomonadati</taxon>
        <taxon>Spirochaetota</taxon>
        <taxon>Spirochaetia</taxon>
        <taxon>Spirochaetales</taxon>
        <taxon>Treponemataceae</taxon>
        <taxon>Treponema</taxon>
    </lineage>
</organism>
<gene>
    <name evidence="9" type="ORF">HMPREF0860_0069</name>
</gene>
<dbReference type="Pfam" id="PF00005">
    <property type="entry name" value="ABC_tran"/>
    <property type="match status" value="1"/>
</dbReference>
<dbReference type="Gene3D" id="3.40.50.300">
    <property type="entry name" value="P-loop containing nucleotide triphosphate hydrolases"/>
    <property type="match status" value="2"/>
</dbReference>
<evidence type="ECO:0000256" key="2">
    <source>
        <dbReference type="ARBA" id="ARBA00022475"/>
    </source>
</evidence>
<evidence type="ECO:0000256" key="7">
    <source>
        <dbReference type="ARBA" id="ARBA00023136"/>
    </source>
</evidence>
<dbReference type="PANTHER" id="PTHR43790:SF3">
    <property type="entry name" value="D-ALLOSE IMPORT ATP-BINDING PROTEIN ALSA-RELATED"/>
    <property type="match status" value="1"/>
</dbReference>
<feature type="domain" description="ABC transporter" evidence="8">
    <location>
        <begin position="6"/>
        <end position="242"/>
    </location>
</feature>
<evidence type="ECO:0000313" key="10">
    <source>
        <dbReference type="Proteomes" id="UP000016646"/>
    </source>
</evidence>
<comment type="caution">
    <text evidence="9">The sequence shown here is derived from an EMBL/GenBank/DDBJ whole genome shotgun (WGS) entry which is preliminary data.</text>
</comment>
<dbReference type="InterPro" id="IPR003593">
    <property type="entry name" value="AAA+_ATPase"/>
</dbReference>
<protein>
    <submittedName>
        <fullName evidence="9">ABC transporter, ATP-binding protein</fullName>
    </submittedName>
</protein>
<keyword evidence="1" id="KW-0813">Transport</keyword>
<reference evidence="9 10" key="1">
    <citation type="submission" date="2013-08" db="EMBL/GenBank/DDBJ databases">
        <authorList>
            <person name="Durkin A.S."/>
            <person name="Haft D.R."/>
            <person name="McCorrison J."/>
            <person name="Torralba M."/>
            <person name="Gillis M."/>
            <person name="Haft D.H."/>
            <person name="Methe B."/>
            <person name="Sutton G."/>
            <person name="Nelson K.E."/>
        </authorList>
    </citation>
    <scope>NUCLEOTIDE SEQUENCE [LARGE SCALE GENOMIC DNA]</scope>
    <source>
        <strain evidence="9 10">ATCC 35536</strain>
    </source>
</reference>
<evidence type="ECO:0000256" key="6">
    <source>
        <dbReference type="ARBA" id="ARBA00022967"/>
    </source>
</evidence>
<dbReference type="PANTHER" id="PTHR43790">
    <property type="entry name" value="CARBOHYDRATE TRANSPORT ATP-BINDING PROTEIN MG119-RELATED"/>
    <property type="match status" value="1"/>
</dbReference>